<evidence type="ECO:0000256" key="8">
    <source>
        <dbReference type="ARBA" id="ARBA00022692"/>
    </source>
</evidence>
<keyword evidence="15" id="KW-1185">Reference proteome</keyword>
<dbReference type="OrthoDB" id="9780160at2"/>
<reference evidence="14 15" key="1">
    <citation type="submission" date="2019-01" db="EMBL/GenBank/DDBJ databases">
        <title>Blautia sp. nov. KGMB01111 isolated human feces.</title>
        <authorList>
            <person name="Park J.-E."/>
            <person name="Kim J.-S."/>
            <person name="Park S.-H."/>
        </authorList>
    </citation>
    <scope>NUCLEOTIDE SEQUENCE [LARGE SCALE GENOMIC DNA]</scope>
    <source>
        <strain evidence="14 15">KGMB01111</strain>
    </source>
</reference>
<evidence type="ECO:0000256" key="10">
    <source>
        <dbReference type="ARBA" id="ARBA00023065"/>
    </source>
</evidence>
<keyword evidence="5" id="KW-0813">Transport</keyword>
<keyword evidence="9 13" id="KW-1133">Transmembrane helix</keyword>
<dbReference type="PANTHER" id="PTHR43298">
    <property type="entry name" value="MULTIDRUG RESISTANCE PROTEIN NORM-RELATED"/>
    <property type="match status" value="1"/>
</dbReference>
<feature type="transmembrane region" description="Helical" evidence="13">
    <location>
        <begin position="413"/>
        <end position="434"/>
    </location>
</feature>
<feature type="transmembrane region" description="Helical" evidence="13">
    <location>
        <begin position="353"/>
        <end position="372"/>
    </location>
</feature>
<feature type="transmembrane region" description="Helical" evidence="13">
    <location>
        <begin position="63"/>
        <end position="82"/>
    </location>
</feature>
<evidence type="ECO:0000256" key="6">
    <source>
        <dbReference type="ARBA" id="ARBA00022449"/>
    </source>
</evidence>
<dbReference type="EMBL" id="SDKC01000001">
    <property type="protein sequence ID" value="RXS75813.1"/>
    <property type="molecule type" value="Genomic_DNA"/>
</dbReference>
<evidence type="ECO:0000313" key="14">
    <source>
        <dbReference type="EMBL" id="RXS75813.1"/>
    </source>
</evidence>
<organism evidence="14 15">
    <name type="scientific">Blautia faecicola</name>
    <dbReference type="NCBI Taxonomy" id="2509240"/>
    <lineage>
        <taxon>Bacteria</taxon>
        <taxon>Bacillati</taxon>
        <taxon>Bacillota</taxon>
        <taxon>Clostridia</taxon>
        <taxon>Lachnospirales</taxon>
        <taxon>Lachnospiraceae</taxon>
        <taxon>Blautia</taxon>
    </lineage>
</organism>
<keyword evidence="7" id="KW-1003">Cell membrane</keyword>
<feature type="transmembrane region" description="Helical" evidence="13">
    <location>
        <begin position="321"/>
        <end position="341"/>
    </location>
</feature>
<feature type="transmembrane region" description="Helical" evidence="13">
    <location>
        <begin position="163"/>
        <end position="183"/>
    </location>
</feature>
<dbReference type="InterPro" id="IPR002528">
    <property type="entry name" value="MATE_fam"/>
</dbReference>
<feature type="transmembrane region" description="Helical" evidence="13">
    <location>
        <begin position="94"/>
        <end position="113"/>
    </location>
</feature>
<dbReference type="GO" id="GO:0042910">
    <property type="term" value="F:xenobiotic transmembrane transporter activity"/>
    <property type="evidence" value="ECO:0007669"/>
    <property type="project" value="InterPro"/>
</dbReference>
<name>A0A4Q1RJA8_9FIRM</name>
<accession>A0A4Q1RJA8</accession>
<dbReference type="AlphaFoldDB" id="A0A4Q1RJA8"/>
<evidence type="ECO:0000256" key="12">
    <source>
        <dbReference type="ARBA" id="ARBA00031636"/>
    </source>
</evidence>
<dbReference type="PANTHER" id="PTHR43298:SF2">
    <property type="entry name" value="FMN_FAD EXPORTER YEEO-RELATED"/>
    <property type="match status" value="1"/>
</dbReference>
<evidence type="ECO:0000256" key="4">
    <source>
        <dbReference type="ARBA" id="ARBA00020268"/>
    </source>
</evidence>
<keyword evidence="6" id="KW-0050">Antiport</keyword>
<gene>
    <name evidence="14" type="ORF">ETP43_11760</name>
</gene>
<evidence type="ECO:0000256" key="13">
    <source>
        <dbReference type="SAM" id="Phobius"/>
    </source>
</evidence>
<dbReference type="InterPro" id="IPR048279">
    <property type="entry name" value="MdtK-like"/>
</dbReference>
<dbReference type="InterPro" id="IPR050222">
    <property type="entry name" value="MATE_MdtK"/>
</dbReference>
<comment type="similarity">
    <text evidence="3">Belongs to the multi antimicrobial extrusion (MATE) (TC 2.A.66.1) family.</text>
</comment>
<feature type="transmembrane region" description="Helical" evidence="13">
    <location>
        <begin position="384"/>
        <end position="407"/>
    </location>
</feature>
<dbReference type="GO" id="GO:0005886">
    <property type="term" value="C:plasma membrane"/>
    <property type="evidence" value="ECO:0007669"/>
    <property type="project" value="UniProtKB-SubCell"/>
</dbReference>
<comment type="caution">
    <text evidence="14">The sequence shown here is derived from an EMBL/GenBank/DDBJ whole genome shotgun (WGS) entry which is preliminary data.</text>
</comment>
<keyword evidence="8 13" id="KW-0812">Transmembrane</keyword>
<feature type="transmembrane region" description="Helical" evidence="13">
    <location>
        <begin position="195"/>
        <end position="218"/>
    </location>
</feature>
<evidence type="ECO:0000313" key="15">
    <source>
        <dbReference type="Proteomes" id="UP000290106"/>
    </source>
</evidence>
<comment type="function">
    <text evidence="1">Multidrug efflux pump.</text>
</comment>
<evidence type="ECO:0000256" key="1">
    <source>
        <dbReference type="ARBA" id="ARBA00003408"/>
    </source>
</evidence>
<proteinExistence type="inferred from homology"/>
<keyword evidence="11 13" id="KW-0472">Membrane</keyword>
<keyword evidence="10" id="KW-0406">Ion transport</keyword>
<evidence type="ECO:0000256" key="5">
    <source>
        <dbReference type="ARBA" id="ARBA00022448"/>
    </source>
</evidence>
<feature type="transmembrane region" description="Helical" evidence="13">
    <location>
        <begin position="133"/>
        <end position="151"/>
    </location>
</feature>
<dbReference type="Proteomes" id="UP000290106">
    <property type="component" value="Unassembled WGS sequence"/>
</dbReference>
<dbReference type="RefSeq" id="WP_129258247.1">
    <property type="nucleotide sequence ID" value="NZ_SDKC01000001.1"/>
</dbReference>
<dbReference type="GO" id="GO:0015297">
    <property type="term" value="F:antiporter activity"/>
    <property type="evidence" value="ECO:0007669"/>
    <property type="project" value="UniProtKB-KW"/>
</dbReference>
<dbReference type="PIRSF" id="PIRSF006603">
    <property type="entry name" value="DinF"/>
    <property type="match status" value="1"/>
</dbReference>
<evidence type="ECO:0000256" key="11">
    <source>
        <dbReference type="ARBA" id="ARBA00023136"/>
    </source>
</evidence>
<dbReference type="Pfam" id="PF01554">
    <property type="entry name" value="MatE"/>
    <property type="match status" value="2"/>
</dbReference>
<evidence type="ECO:0000256" key="2">
    <source>
        <dbReference type="ARBA" id="ARBA00004651"/>
    </source>
</evidence>
<evidence type="ECO:0000256" key="9">
    <source>
        <dbReference type="ARBA" id="ARBA00022989"/>
    </source>
</evidence>
<comment type="subcellular location">
    <subcellularLocation>
        <location evidence="2">Cell membrane</location>
        <topology evidence="2">Multi-pass membrane protein</topology>
    </subcellularLocation>
</comment>
<dbReference type="NCBIfam" id="TIGR00797">
    <property type="entry name" value="matE"/>
    <property type="match status" value="1"/>
</dbReference>
<evidence type="ECO:0000256" key="3">
    <source>
        <dbReference type="ARBA" id="ARBA00010199"/>
    </source>
</evidence>
<dbReference type="GO" id="GO:0006811">
    <property type="term" value="P:monoatomic ion transport"/>
    <property type="evidence" value="ECO:0007669"/>
    <property type="project" value="UniProtKB-KW"/>
</dbReference>
<evidence type="ECO:0000256" key="7">
    <source>
        <dbReference type="ARBA" id="ARBA00022475"/>
    </source>
</evidence>
<sequence length="476" mass="52353">MNHNKFDWGYFLKHIAIIAVPVALQNLLTTTGSMVDTIMLASIGEKAVGAVGLCAQFSSLMFAGYWGFVGGGMLFFSQYWGAKDHDGITRSYGMTLLFMMTVGVLFACLAIFAPEFVMGVYTDKPEIQKIGISYLRIVGFAYPLQVIAMAASALLRSIEQVKIPLYGGIASVVANCFFNYLFIFGKFGLPKMGAAGAAVGTVMAGIVNVLILVACILYKRIPYVLEFSRHFRWSKIYVKQYLEKCFPIICNEVFIGVGNMLVNVVLGRQSEQAIAAVAVFRTLEGLVIAFFSGFSNAASVLVGKEVGAGNHEVAYQRAKRLVYLCSGIIAIACLTLLLIHNPLLHTLGLSGESYQIGTGMLIIYSVAAIIRMGNWAQNDTYRSAGDAAFGSILEITFMYLMVLPFVYLSNFYFHAPFLLVFAFCYIDEPIRYILMQRHLYSSKWIRPVSGPGLATIDAFRQKHGIKVKQKAATSAK</sequence>
<protein>
    <recommendedName>
        <fullName evidence="4">Probable multidrug resistance protein NorM</fullName>
    </recommendedName>
    <alternativeName>
        <fullName evidence="12">Multidrug-efflux transporter</fullName>
    </alternativeName>
</protein>